<protein>
    <submittedName>
        <fullName evidence="4">Acyltransferase</fullName>
    </submittedName>
</protein>
<organism evidence="4 5">
    <name type="scientific">Dermabacter jinjuensis</name>
    <dbReference type="NCBI Taxonomy" id="1667168"/>
    <lineage>
        <taxon>Bacteria</taxon>
        <taxon>Bacillati</taxon>
        <taxon>Actinomycetota</taxon>
        <taxon>Actinomycetes</taxon>
        <taxon>Micrococcales</taxon>
        <taxon>Dermabacteraceae</taxon>
        <taxon>Dermabacter</taxon>
    </lineage>
</organism>
<feature type="transmembrane region" description="Helical" evidence="1">
    <location>
        <begin position="27"/>
        <end position="43"/>
    </location>
</feature>
<dbReference type="GO" id="GO:0016746">
    <property type="term" value="F:acyltransferase activity"/>
    <property type="evidence" value="ECO:0007669"/>
    <property type="project" value="UniProtKB-KW"/>
</dbReference>
<reference evidence="4 5" key="1">
    <citation type="journal article" date="2016" name="Int. J. Syst. Evol. Microbiol.">
        <title>Dermabacter jinjuensis sp. nov., a novel species of the genus Dermabacter isolated from a clinical specimen.</title>
        <authorList>
            <person name="Park Y.K."/>
            <person name="Lee K.M."/>
            <person name="Lee W.K."/>
            <person name="Cho M.J."/>
            <person name="Lee H.S."/>
            <person name="Cho Y.G."/>
            <person name="Lee Y.C."/>
            <person name="Lee W.K."/>
            <person name="Seong W.K."/>
            <person name="Hwang K.J."/>
        </authorList>
    </citation>
    <scope>NUCLEOTIDE SEQUENCE [LARGE SCALE GENOMIC DNA]</scope>
    <source>
        <strain evidence="4 5">32T</strain>
    </source>
</reference>
<keyword evidence="4" id="KW-0808">Transferase</keyword>
<feature type="transmembrane region" description="Helical" evidence="1">
    <location>
        <begin position="292"/>
        <end position="312"/>
    </location>
</feature>
<gene>
    <name evidence="4" type="ORF">COP05_01475</name>
</gene>
<name>A0ABM6PKE0_9MICO</name>
<evidence type="ECO:0000259" key="3">
    <source>
        <dbReference type="Pfam" id="PF19040"/>
    </source>
</evidence>
<dbReference type="InterPro" id="IPR050879">
    <property type="entry name" value="Acyltransferase_3"/>
</dbReference>
<evidence type="ECO:0000313" key="5">
    <source>
        <dbReference type="Proteomes" id="UP000815698"/>
    </source>
</evidence>
<evidence type="ECO:0000313" key="4">
    <source>
        <dbReference type="EMBL" id="ATH95909.1"/>
    </source>
</evidence>
<dbReference type="Pfam" id="PF19040">
    <property type="entry name" value="SGNH"/>
    <property type="match status" value="1"/>
</dbReference>
<proteinExistence type="predicted"/>
<feature type="domain" description="Acyltransferase 3" evidence="2">
    <location>
        <begin position="26"/>
        <end position="371"/>
    </location>
</feature>
<feature type="transmembrane region" description="Helical" evidence="1">
    <location>
        <begin position="352"/>
        <end position="371"/>
    </location>
</feature>
<feature type="transmembrane region" description="Helical" evidence="1">
    <location>
        <begin position="324"/>
        <end position="346"/>
    </location>
</feature>
<feature type="transmembrane region" description="Helical" evidence="1">
    <location>
        <begin position="153"/>
        <end position="175"/>
    </location>
</feature>
<dbReference type="Pfam" id="PF01757">
    <property type="entry name" value="Acyl_transf_3"/>
    <property type="match status" value="1"/>
</dbReference>
<dbReference type="InterPro" id="IPR043968">
    <property type="entry name" value="SGNH"/>
</dbReference>
<dbReference type="PANTHER" id="PTHR23028:SF53">
    <property type="entry name" value="ACYL_TRANSF_3 DOMAIN-CONTAINING PROTEIN"/>
    <property type="match status" value="1"/>
</dbReference>
<evidence type="ECO:0000259" key="2">
    <source>
        <dbReference type="Pfam" id="PF01757"/>
    </source>
</evidence>
<keyword evidence="5" id="KW-1185">Reference proteome</keyword>
<evidence type="ECO:0000256" key="1">
    <source>
        <dbReference type="SAM" id="Phobius"/>
    </source>
</evidence>
<keyword evidence="1" id="KW-1133">Transmembrane helix</keyword>
<feature type="domain" description="SGNH" evidence="3">
    <location>
        <begin position="480"/>
        <end position="682"/>
    </location>
</feature>
<feature type="transmembrane region" description="Helical" evidence="1">
    <location>
        <begin position="266"/>
        <end position="286"/>
    </location>
</feature>
<feature type="transmembrane region" description="Helical" evidence="1">
    <location>
        <begin position="196"/>
        <end position="217"/>
    </location>
</feature>
<accession>A0ABM6PKE0</accession>
<sequence>MSSSAASAPTHRAEPPKEKRVFRTDVHGLRGLAVFLVVIYHVFVGRVSGGVDVFLFISAYFLTGTFVRRMETGKPIAAVGYWGRTFKRLLPPTVVVTFAILAATYLFLPASTYVPMLKDAFFTLVQGENWWLINQATDYYAADRTAASPFQHFWSLSIQGQVFLAWPLLFALLALGLKAFERRHPSKSQHQHNIRVWSASGIAIGAVTLASFVWSVIETASNQQVAYFDTFARFWEFGLGGLVAIALPLIAERTDTLHPNSPKGRPWRFALSMLGVLALVSMGMLVDVAGKFPGWLAIWPLAAAAFVMVMGYNPILSSKPLQKLGGISYGLYLAHWPLLVLTLQILDIPKAPFWLGVVLVIASLALAWLITKFVDTPFRRWKWAGAKTHRSVAVALVTVAVGLVPVIGAQQYLDYRTEQIRAEAYKNNPGAYVLEPDATPLSNVENNAPEYPGSVEALNDWWSLSGDNCSEYRGSVPSAIDPNCSYRQGDSPSSPTIVYWGNSRVEQLAAAFEPLADRAGWSQLSLLLGGCAPGLSGDAECKTFTDASLSYLLAHKPDVVVMNTTFVPIGGDMEHTSGAVWGLVRELQDAGIQVIALRDMPRLDSSLTECEENDSDGSQTCSYEVSTNMPAERPDKAELSNTSVIPVDLLMSICPDGVCVSVIGNATVFLDADHITAWYGSTLDRALDRQLRDAGFTWTR</sequence>
<feature type="transmembrane region" description="Helical" evidence="1">
    <location>
        <begin position="49"/>
        <end position="68"/>
    </location>
</feature>
<feature type="transmembrane region" description="Helical" evidence="1">
    <location>
        <begin position="392"/>
        <end position="413"/>
    </location>
</feature>
<keyword evidence="4" id="KW-0012">Acyltransferase</keyword>
<dbReference type="InterPro" id="IPR002656">
    <property type="entry name" value="Acyl_transf_3_dom"/>
</dbReference>
<feature type="transmembrane region" description="Helical" evidence="1">
    <location>
        <begin position="237"/>
        <end position="254"/>
    </location>
</feature>
<feature type="transmembrane region" description="Helical" evidence="1">
    <location>
        <begin position="89"/>
        <end position="108"/>
    </location>
</feature>
<dbReference type="PANTHER" id="PTHR23028">
    <property type="entry name" value="ACETYLTRANSFERASE"/>
    <property type="match status" value="1"/>
</dbReference>
<keyword evidence="1" id="KW-0472">Membrane</keyword>
<keyword evidence="1" id="KW-0812">Transmembrane</keyword>
<dbReference type="EMBL" id="CP023482">
    <property type="protein sequence ID" value="ATH95909.1"/>
    <property type="molecule type" value="Genomic_DNA"/>
</dbReference>
<dbReference type="Proteomes" id="UP000815698">
    <property type="component" value="Chromosome"/>
</dbReference>